<sequence>MKLKTKNDYLSISLTTRENASNQEELMHSVNETETSSSLDDFIFDPDEMTGIENEETDGVNTQTGDVHPWDTSMVDVNTGDLSMEEEEARKNMKRKLSELYSLDDSFEEHYDSVYIVDGSNQIV</sequence>
<feature type="compositionally biased region" description="Polar residues" evidence="1">
    <location>
        <begin position="14"/>
        <end position="39"/>
    </location>
</feature>
<protein>
    <submittedName>
        <fullName evidence="2">Uncharacterized protein</fullName>
    </submittedName>
</protein>
<dbReference type="Proteomes" id="UP001195483">
    <property type="component" value="Unassembled WGS sequence"/>
</dbReference>
<accession>A0AAE0RYH1</accession>
<reference evidence="2" key="2">
    <citation type="journal article" date="2021" name="Genome Biol. Evol.">
        <title>Developing a high-quality reference genome for a parasitic bivalve with doubly uniparental inheritance (Bivalvia: Unionida).</title>
        <authorList>
            <person name="Smith C.H."/>
        </authorList>
    </citation>
    <scope>NUCLEOTIDE SEQUENCE</scope>
    <source>
        <strain evidence="2">CHS0354</strain>
        <tissue evidence="2">Mantle</tissue>
    </source>
</reference>
<gene>
    <name evidence="2" type="ORF">CHS0354_003243</name>
</gene>
<proteinExistence type="predicted"/>
<evidence type="ECO:0000256" key="1">
    <source>
        <dbReference type="SAM" id="MobiDB-lite"/>
    </source>
</evidence>
<keyword evidence="3" id="KW-1185">Reference proteome</keyword>
<feature type="region of interest" description="Disordered" evidence="1">
    <location>
        <begin position="14"/>
        <end position="76"/>
    </location>
</feature>
<dbReference type="EMBL" id="JAEAOA010000265">
    <property type="protein sequence ID" value="KAK3581982.1"/>
    <property type="molecule type" value="Genomic_DNA"/>
</dbReference>
<reference evidence="2" key="1">
    <citation type="journal article" date="2021" name="Genome Biol. Evol.">
        <title>A High-Quality Reference Genome for a Parasitic Bivalve with Doubly Uniparental Inheritance (Bivalvia: Unionida).</title>
        <authorList>
            <person name="Smith C.H."/>
        </authorList>
    </citation>
    <scope>NUCLEOTIDE SEQUENCE</scope>
    <source>
        <strain evidence="2">CHS0354</strain>
    </source>
</reference>
<organism evidence="2 3">
    <name type="scientific">Potamilus streckersoni</name>
    <dbReference type="NCBI Taxonomy" id="2493646"/>
    <lineage>
        <taxon>Eukaryota</taxon>
        <taxon>Metazoa</taxon>
        <taxon>Spiralia</taxon>
        <taxon>Lophotrochozoa</taxon>
        <taxon>Mollusca</taxon>
        <taxon>Bivalvia</taxon>
        <taxon>Autobranchia</taxon>
        <taxon>Heteroconchia</taxon>
        <taxon>Palaeoheterodonta</taxon>
        <taxon>Unionida</taxon>
        <taxon>Unionoidea</taxon>
        <taxon>Unionidae</taxon>
        <taxon>Ambleminae</taxon>
        <taxon>Lampsilini</taxon>
        <taxon>Potamilus</taxon>
    </lineage>
</organism>
<evidence type="ECO:0000313" key="2">
    <source>
        <dbReference type="EMBL" id="KAK3581982.1"/>
    </source>
</evidence>
<dbReference type="AlphaFoldDB" id="A0AAE0RYH1"/>
<name>A0AAE0RYH1_9BIVA</name>
<evidence type="ECO:0000313" key="3">
    <source>
        <dbReference type="Proteomes" id="UP001195483"/>
    </source>
</evidence>
<reference evidence="2" key="3">
    <citation type="submission" date="2023-05" db="EMBL/GenBank/DDBJ databases">
        <authorList>
            <person name="Smith C.H."/>
        </authorList>
    </citation>
    <scope>NUCLEOTIDE SEQUENCE</scope>
    <source>
        <strain evidence="2">CHS0354</strain>
        <tissue evidence="2">Mantle</tissue>
    </source>
</reference>
<comment type="caution">
    <text evidence="2">The sequence shown here is derived from an EMBL/GenBank/DDBJ whole genome shotgun (WGS) entry which is preliminary data.</text>
</comment>
<feature type="compositionally biased region" description="Acidic residues" evidence="1">
    <location>
        <begin position="42"/>
        <end position="58"/>
    </location>
</feature>